<feature type="region of interest" description="Disordered" evidence="12">
    <location>
        <begin position="345"/>
        <end position="387"/>
    </location>
</feature>
<dbReference type="SUPFAM" id="SSF52058">
    <property type="entry name" value="L domain-like"/>
    <property type="match status" value="1"/>
</dbReference>
<dbReference type="GeneID" id="107226070"/>
<evidence type="ECO:0000256" key="8">
    <source>
        <dbReference type="ARBA" id="ARBA00023040"/>
    </source>
</evidence>
<keyword evidence="5 13" id="KW-0812">Transmembrane</keyword>
<keyword evidence="10 16" id="KW-0675">Receptor</keyword>
<dbReference type="RefSeq" id="XP_015522240.2">
    <property type="nucleotide sequence ID" value="XM_015666754.2"/>
</dbReference>
<evidence type="ECO:0000256" key="9">
    <source>
        <dbReference type="ARBA" id="ARBA00023136"/>
    </source>
</evidence>
<keyword evidence="11" id="KW-0807">Transducer</keyword>
<feature type="transmembrane region" description="Helical" evidence="13">
    <location>
        <begin position="421"/>
        <end position="445"/>
    </location>
</feature>
<evidence type="ECO:0000256" key="3">
    <source>
        <dbReference type="ARBA" id="ARBA00022475"/>
    </source>
</evidence>
<dbReference type="Gene3D" id="3.80.10.10">
    <property type="entry name" value="Ribonuclease Inhibitor"/>
    <property type="match status" value="1"/>
</dbReference>
<dbReference type="GO" id="GO:0016500">
    <property type="term" value="F:protein-hormone receptor activity"/>
    <property type="evidence" value="ECO:0007669"/>
    <property type="project" value="InterPro"/>
</dbReference>
<keyword evidence="7 13" id="KW-1133">Transmembrane helix</keyword>
<feature type="transmembrane region" description="Helical" evidence="13">
    <location>
        <begin position="665"/>
        <end position="686"/>
    </location>
</feature>
<dbReference type="FunCoup" id="A0A6J0C767">
    <property type="interactions" value="86"/>
</dbReference>
<reference evidence="16" key="1">
    <citation type="submission" date="2025-08" db="UniProtKB">
        <authorList>
            <consortium name="RefSeq"/>
        </authorList>
    </citation>
    <scope>IDENTIFICATION</scope>
    <source>
        <tissue evidence="16">Thorax and Abdomen</tissue>
    </source>
</reference>
<dbReference type="Pfam" id="PF13306">
    <property type="entry name" value="LRR_5"/>
    <property type="match status" value="1"/>
</dbReference>
<dbReference type="GO" id="GO:0009755">
    <property type="term" value="P:hormone-mediated signaling pathway"/>
    <property type="evidence" value="ECO:0007669"/>
    <property type="project" value="TreeGrafter"/>
</dbReference>
<dbReference type="PRINTS" id="PR00373">
    <property type="entry name" value="GLYCHORMONER"/>
</dbReference>
<dbReference type="InterPro" id="IPR026906">
    <property type="entry name" value="LRR_5"/>
</dbReference>
<comment type="subcellular location">
    <subcellularLocation>
        <location evidence="1">Cell membrane</location>
        <topology evidence="1">Multi-pass membrane protein</topology>
    </subcellularLocation>
</comment>
<proteinExistence type="inferred from homology"/>
<comment type="similarity">
    <text evidence="2">Belongs to the G-protein coupled receptor 1 family.</text>
</comment>
<dbReference type="CDD" id="cd15136">
    <property type="entry name" value="7tmA_Glyco_hormone_R"/>
    <property type="match status" value="1"/>
</dbReference>
<dbReference type="PRINTS" id="PR00237">
    <property type="entry name" value="GPCRRHODOPSN"/>
</dbReference>
<evidence type="ECO:0000256" key="11">
    <source>
        <dbReference type="ARBA" id="ARBA00023224"/>
    </source>
</evidence>
<evidence type="ECO:0000313" key="15">
    <source>
        <dbReference type="Proteomes" id="UP000829291"/>
    </source>
</evidence>
<dbReference type="Gene3D" id="1.20.1070.10">
    <property type="entry name" value="Rhodopsin 7-helix transmembrane proteins"/>
    <property type="match status" value="1"/>
</dbReference>
<dbReference type="PROSITE" id="PS50262">
    <property type="entry name" value="G_PROTEIN_RECEP_F1_2"/>
    <property type="match status" value="1"/>
</dbReference>
<dbReference type="AlphaFoldDB" id="A0A6J0C767"/>
<dbReference type="InterPro" id="IPR002131">
    <property type="entry name" value="Gphrmn_rcpt_fam"/>
</dbReference>
<evidence type="ECO:0000256" key="12">
    <source>
        <dbReference type="SAM" id="MobiDB-lite"/>
    </source>
</evidence>
<gene>
    <name evidence="16" type="primary">LOC107226070</name>
</gene>
<dbReference type="SUPFAM" id="SSF81321">
    <property type="entry name" value="Family A G protein-coupled receptor-like"/>
    <property type="match status" value="1"/>
</dbReference>
<dbReference type="Pfam" id="PF00001">
    <property type="entry name" value="7tm_1"/>
    <property type="match status" value="1"/>
</dbReference>
<evidence type="ECO:0000313" key="16">
    <source>
        <dbReference type="RefSeq" id="XP_015522240.2"/>
    </source>
</evidence>
<dbReference type="Pfam" id="PF13855">
    <property type="entry name" value="LRR_8"/>
    <property type="match status" value="1"/>
</dbReference>
<evidence type="ECO:0000256" key="1">
    <source>
        <dbReference type="ARBA" id="ARBA00004651"/>
    </source>
</evidence>
<accession>A0A6J0C767</accession>
<dbReference type="InterPro" id="IPR001611">
    <property type="entry name" value="Leu-rich_rpt"/>
</dbReference>
<feature type="domain" description="G-protein coupled receptors family 1 profile" evidence="14">
    <location>
        <begin position="437"/>
        <end position="687"/>
    </location>
</feature>
<feature type="transmembrane region" description="Helical" evidence="13">
    <location>
        <begin position="584"/>
        <end position="609"/>
    </location>
</feature>
<keyword evidence="9 13" id="KW-0472">Membrane</keyword>
<dbReference type="PROSITE" id="PS00237">
    <property type="entry name" value="G_PROTEIN_RECEP_F1_1"/>
    <property type="match status" value="1"/>
</dbReference>
<protein>
    <submittedName>
        <fullName evidence="16">Lutropin-choriogonadotropic hormone receptor isoform X1</fullName>
    </submittedName>
</protein>
<dbReference type="GO" id="GO:0007189">
    <property type="term" value="P:adenylate cyclase-activating G protein-coupled receptor signaling pathway"/>
    <property type="evidence" value="ECO:0007669"/>
    <property type="project" value="TreeGrafter"/>
</dbReference>
<evidence type="ECO:0000256" key="4">
    <source>
        <dbReference type="ARBA" id="ARBA00022614"/>
    </source>
</evidence>
<evidence type="ECO:0000256" key="6">
    <source>
        <dbReference type="ARBA" id="ARBA00022737"/>
    </source>
</evidence>
<name>A0A6J0C767_NEOLC</name>
<dbReference type="InParanoid" id="A0A6J0C767"/>
<feature type="transmembrane region" description="Helical" evidence="13">
    <location>
        <begin position="457"/>
        <end position="476"/>
    </location>
</feature>
<evidence type="ECO:0000256" key="7">
    <source>
        <dbReference type="ARBA" id="ARBA00022989"/>
    </source>
</evidence>
<dbReference type="GO" id="GO:0008528">
    <property type="term" value="F:G protein-coupled peptide receptor activity"/>
    <property type="evidence" value="ECO:0007669"/>
    <property type="project" value="TreeGrafter"/>
</dbReference>
<dbReference type="PANTHER" id="PTHR24372:SF74">
    <property type="entry name" value="LP13728P"/>
    <property type="match status" value="1"/>
</dbReference>
<dbReference type="PANTHER" id="PTHR24372">
    <property type="entry name" value="GLYCOPROTEIN HORMONE RECEPTOR"/>
    <property type="match status" value="1"/>
</dbReference>
<evidence type="ECO:0000256" key="2">
    <source>
        <dbReference type="ARBA" id="ARBA00010663"/>
    </source>
</evidence>
<dbReference type="Proteomes" id="UP000829291">
    <property type="component" value="Chromosome 4"/>
</dbReference>
<evidence type="ECO:0000259" key="14">
    <source>
        <dbReference type="PROSITE" id="PS50262"/>
    </source>
</evidence>
<keyword evidence="15" id="KW-1185">Reference proteome</keyword>
<dbReference type="GO" id="GO:0005886">
    <property type="term" value="C:plasma membrane"/>
    <property type="evidence" value="ECO:0007669"/>
    <property type="project" value="UniProtKB-SubCell"/>
</dbReference>
<dbReference type="OrthoDB" id="5981530at2759"/>
<dbReference type="KEGG" id="nlo:107226070"/>
<keyword evidence="6" id="KW-0677">Repeat</keyword>
<keyword evidence="4" id="KW-0433">Leucine-rich repeat</keyword>
<evidence type="ECO:0000256" key="5">
    <source>
        <dbReference type="ARBA" id="ARBA00022692"/>
    </source>
</evidence>
<feature type="transmembrane region" description="Helical" evidence="13">
    <location>
        <begin position="501"/>
        <end position="522"/>
    </location>
</feature>
<dbReference type="InterPro" id="IPR017452">
    <property type="entry name" value="GPCR_Rhodpsn_7TM"/>
</dbReference>
<keyword evidence="8" id="KW-0297">G-protein coupled receptor</keyword>
<feature type="compositionally biased region" description="Polar residues" evidence="12">
    <location>
        <begin position="727"/>
        <end position="754"/>
    </location>
</feature>
<evidence type="ECO:0000256" key="13">
    <source>
        <dbReference type="SAM" id="Phobius"/>
    </source>
</evidence>
<evidence type="ECO:0000256" key="10">
    <source>
        <dbReference type="ARBA" id="ARBA00023170"/>
    </source>
</evidence>
<dbReference type="InterPro" id="IPR000276">
    <property type="entry name" value="GPCR_Rhodpsn"/>
</dbReference>
<sequence length="765" mass="86434">MVSMVTYTPVMLSCVLHHLILLLMWTIAVTSIGENKTSVKLNLSKFDYERLGLPIPKLHLVSESALRHENRTEEACIFQDDDQITVLPISTCNITEIILKNHVIEVLRKDNLTSYISGLKQIRLESVHRFHRFEPGVFRNADELHTIYVSDAPNLITIDDKVFQEKLPNLTMITITRSGLRTLPYLGTLTNSILSSVNFAHNAIQVINATRCTNVGINLLILEYNEISSVENKAFQGSRIKTLRLKGNRALKHIAEDAFVGLEGLKELDLSETSINALPTNGLENIQSLSIEHTKNLETFPSVITFTSITTAKLTYPYHCCAFSYPELQDPGVYKKYQEDMEEHNKKCQEASASHENSDTRSRRSPNFNPFENENWKPPYATPTSTSITSDCPKFQEFSRNVECSPKPDAFNPCEDIMGNWVLRVAIWLVAILAIVGNFAVLVVLIAKIQMTVPKFLMCNLSFADLCMGLYLILIADSDARSIGAYFNYAINWQKGLGCQIAGFLAVFSTELSIFTLTVITMERWYTINFAILNRRLRLRTCVKIMAAGWSYACIMALLPIFGVSRYSTTSICLPLEHMNTIDLLYLIILFAFTVIAFVMIVACYGLMYSSIRVGRRTSVTSMDHSDATIARRMAILIFADFACWAPIAFFSFTTLISREPVIPLTYIKILVVFFYPFNSCVNPYLYAFLTHQYRRDFFALLTQCGMCKSRAAQYNFAAFGLPLTNRRGNPNTRDNSAPNDTQKNSSNSLTMQNGNHIIPSKVEK</sequence>
<feature type="transmembrane region" description="Helical" evidence="13">
    <location>
        <begin position="630"/>
        <end position="653"/>
    </location>
</feature>
<dbReference type="InterPro" id="IPR032675">
    <property type="entry name" value="LRR_dom_sf"/>
</dbReference>
<organism evidence="16">
    <name type="scientific">Neodiprion lecontei</name>
    <name type="common">Redheaded pine sawfly</name>
    <dbReference type="NCBI Taxonomy" id="441921"/>
    <lineage>
        <taxon>Eukaryota</taxon>
        <taxon>Metazoa</taxon>
        <taxon>Ecdysozoa</taxon>
        <taxon>Arthropoda</taxon>
        <taxon>Hexapoda</taxon>
        <taxon>Insecta</taxon>
        <taxon>Pterygota</taxon>
        <taxon>Neoptera</taxon>
        <taxon>Endopterygota</taxon>
        <taxon>Hymenoptera</taxon>
        <taxon>Tenthredinoidea</taxon>
        <taxon>Diprionidae</taxon>
        <taxon>Diprioninae</taxon>
        <taxon>Neodiprion</taxon>
    </lineage>
</organism>
<feature type="region of interest" description="Disordered" evidence="12">
    <location>
        <begin position="726"/>
        <end position="754"/>
    </location>
</feature>
<keyword evidence="3" id="KW-1003">Cell membrane</keyword>
<feature type="transmembrane region" description="Helical" evidence="13">
    <location>
        <begin position="543"/>
        <end position="564"/>
    </location>
</feature>